<name>A0AAQ3P8X0_VIGMU</name>
<evidence type="ECO:0000256" key="1">
    <source>
        <dbReference type="SAM" id="MobiDB-lite"/>
    </source>
</evidence>
<evidence type="ECO:0000313" key="3">
    <source>
        <dbReference type="Proteomes" id="UP001374535"/>
    </source>
</evidence>
<feature type="region of interest" description="Disordered" evidence="1">
    <location>
        <begin position="514"/>
        <end position="553"/>
    </location>
</feature>
<proteinExistence type="predicted"/>
<sequence>MQLTPVKFLNMWHTDASKWHCFKCIVMNDSGAHGAALMCQSNPLSKTLLSFICGIEGAASEILRDIVRSSCCILGDLRNTSREIVVRDITGPHMRIRRGRRRKKNFHAFVMFEERERKRNKKMKYLSDFSYTLPTNKRSTTRTKLFLGSNFEMKDMSEANMILGIRIIRKGDSILLSQEQYIEKLLKKFGYYDFKPIIGSLLHLISFSRPDIASAVGRLSRLMRYLRGSMDYAIEYSGFPGILEGYNDVNWISDSNETKSTSGYVFILGAGAITWRSTRQTIIARSTMESEFVALEMTGNEVEWLKNFLANITLGMKPTPSLLKSGTISIDYVKSEWNVEDPLTKPLRRQMIFETSRGMNPISAHLLRESRSKASPAPSKALPAMASSWSFSFFSSHVREKLSCSFVNRLLFKLAADHRINSLAVTTAGKLCENPVGYTMELMKKLKGESFGAEQDTPVTNDSNLITISDKLRLVSKPKSEQRDSDLLKSDEELARLLQEALLLQQYMSRKNPREFDNRVRGRLSSAKLRPGAMVGDASYGEQRAPREGDERF</sequence>
<evidence type="ECO:0008006" key="4">
    <source>
        <dbReference type="Google" id="ProtNLM"/>
    </source>
</evidence>
<organism evidence="2 3">
    <name type="scientific">Vigna mungo</name>
    <name type="common">Black gram</name>
    <name type="synonym">Phaseolus mungo</name>
    <dbReference type="NCBI Taxonomy" id="3915"/>
    <lineage>
        <taxon>Eukaryota</taxon>
        <taxon>Viridiplantae</taxon>
        <taxon>Streptophyta</taxon>
        <taxon>Embryophyta</taxon>
        <taxon>Tracheophyta</taxon>
        <taxon>Spermatophyta</taxon>
        <taxon>Magnoliopsida</taxon>
        <taxon>eudicotyledons</taxon>
        <taxon>Gunneridae</taxon>
        <taxon>Pentapetalae</taxon>
        <taxon>rosids</taxon>
        <taxon>fabids</taxon>
        <taxon>Fabales</taxon>
        <taxon>Fabaceae</taxon>
        <taxon>Papilionoideae</taxon>
        <taxon>50 kb inversion clade</taxon>
        <taxon>NPAAA clade</taxon>
        <taxon>indigoferoid/millettioid clade</taxon>
        <taxon>Phaseoleae</taxon>
        <taxon>Vigna</taxon>
    </lineage>
</organism>
<protein>
    <recommendedName>
        <fullName evidence="4">Reverse transcriptase Ty1/copia-type domain-containing protein</fullName>
    </recommendedName>
</protein>
<reference evidence="2 3" key="1">
    <citation type="journal article" date="2023" name="Life. Sci Alliance">
        <title>Evolutionary insights into 3D genome organization and epigenetic landscape of Vigna mungo.</title>
        <authorList>
            <person name="Junaid A."/>
            <person name="Singh B."/>
            <person name="Bhatia S."/>
        </authorList>
    </citation>
    <scope>NUCLEOTIDE SEQUENCE [LARGE SCALE GENOMIC DNA]</scope>
    <source>
        <strain evidence="2">Urdbean</strain>
    </source>
</reference>
<dbReference type="AlphaFoldDB" id="A0AAQ3P8X0"/>
<dbReference type="PANTHER" id="PTHR11439:SF440">
    <property type="entry name" value="INTEGRASE CATALYTIC DOMAIN-CONTAINING PROTEIN"/>
    <property type="match status" value="1"/>
</dbReference>
<feature type="compositionally biased region" description="Basic and acidic residues" evidence="1">
    <location>
        <begin position="544"/>
        <end position="553"/>
    </location>
</feature>
<dbReference type="CDD" id="cd09272">
    <property type="entry name" value="RNase_HI_RT_Ty1"/>
    <property type="match status" value="1"/>
</dbReference>
<keyword evidence="3" id="KW-1185">Reference proteome</keyword>
<gene>
    <name evidence="2" type="ORF">V8G54_000587</name>
</gene>
<evidence type="ECO:0000313" key="2">
    <source>
        <dbReference type="EMBL" id="WVZ22043.1"/>
    </source>
</evidence>
<accession>A0AAQ3P8X0</accession>
<dbReference type="PANTHER" id="PTHR11439">
    <property type="entry name" value="GAG-POL-RELATED RETROTRANSPOSON"/>
    <property type="match status" value="1"/>
</dbReference>
<dbReference type="Proteomes" id="UP001374535">
    <property type="component" value="Chromosome 1"/>
</dbReference>
<dbReference type="EMBL" id="CP144700">
    <property type="protein sequence ID" value="WVZ22043.1"/>
    <property type="molecule type" value="Genomic_DNA"/>
</dbReference>